<organism evidence="2 3">
    <name type="scientific">Paramecium sonneborni</name>
    <dbReference type="NCBI Taxonomy" id="65129"/>
    <lineage>
        <taxon>Eukaryota</taxon>
        <taxon>Sar</taxon>
        <taxon>Alveolata</taxon>
        <taxon>Ciliophora</taxon>
        <taxon>Intramacronucleata</taxon>
        <taxon>Oligohymenophorea</taxon>
        <taxon>Peniculida</taxon>
        <taxon>Parameciidae</taxon>
        <taxon>Paramecium</taxon>
    </lineage>
</organism>
<keyword evidence="3" id="KW-1185">Reference proteome</keyword>
<gene>
    <name evidence="2" type="ORF">PSON_ATCC_30995.1.T0190179</name>
</gene>
<dbReference type="Pfam" id="PF14536">
    <property type="entry name" value="DUF4441"/>
    <property type="match status" value="1"/>
</dbReference>
<reference evidence="2" key="1">
    <citation type="submission" date="2021-01" db="EMBL/GenBank/DDBJ databases">
        <authorList>
            <consortium name="Genoscope - CEA"/>
            <person name="William W."/>
        </authorList>
    </citation>
    <scope>NUCLEOTIDE SEQUENCE</scope>
</reference>
<evidence type="ECO:0000256" key="1">
    <source>
        <dbReference type="SAM" id="MobiDB-lite"/>
    </source>
</evidence>
<feature type="region of interest" description="Disordered" evidence="1">
    <location>
        <begin position="1"/>
        <end position="20"/>
    </location>
</feature>
<dbReference type="EMBL" id="CAJJDN010000019">
    <property type="protein sequence ID" value="CAD8064564.1"/>
    <property type="molecule type" value="Genomic_DNA"/>
</dbReference>
<sequence length="247" mass="29694">MFDEDDEEYDQGFQAQDYLNENNDEYSYSISSIEQFPKTDIPRLNTKVQVDRYKTLMEQDPDTKNIPKTFGNNFKKFMDNQLEIQKDYFTKNPLPKELIIFLNKKKTGKQANYTIQDFRDIFYDSISNKWFQFYIENFCFLDLITSNRIDDPEKYIKFIEQYLAGAKDPIHFISSRPLKKQSKNEKKKNKRDAKLKQDEFLDHQDLSIDCEYHQPSNDHEFEDDSNRQFSFKGYVCDIGAQKKYDYD</sequence>
<comment type="caution">
    <text evidence="2">The sequence shown here is derived from an EMBL/GenBank/DDBJ whole genome shotgun (WGS) entry which is preliminary data.</text>
</comment>
<evidence type="ECO:0000313" key="3">
    <source>
        <dbReference type="Proteomes" id="UP000692954"/>
    </source>
</evidence>
<name>A0A8S1LPA5_9CILI</name>
<protein>
    <submittedName>
        <fullName evidence="2">Uncharacterized protein</fullName>
    </submittedName>
</protein>
<feature type="region of interest" description="Disordered" evidence="1">
    <location>
        <begin position="178"/>
        <end position="200"/>
    </location>
</feature>
<evidence type="ECO:0000313" key="2">
    <source>
        <dbReference type="EMBL" id="CAD8064564.1"/>
    </source>
</evidence>
<accession>A0A8S1LPA5</accession>
<dbReference type="InterPro" id="IPR028008">
    <property type="entry name" value="DUF4441"/>
</dbReference>
<dbReference type="AlphaFoldDB" id="A0A8S1LPA5"/>
<proteinExistence type="predicted"/>
<dbReference type="OrthoDB" id="307717at2759"/>
<feature type="compositionally biased region" description="Basic residues" evidence="1">
    <location>
        <begin position="178"/>
        <end position="191"/>
    </location>
</feature>
<dbReference type="Proteomes" id="UP000692954">
    <property type="component" value="Unassembled WGS sequence"/>
</dbReference>
<feature type="compositionally biased region" description="Acidic residues" evidence="1">
    <location>
        <begin position="1"/>
        <end position="10"/>
    </location>
</feature>